<gene>
    <name evidence="2" type="ORF">AAF712_009302</name>
</gene>
<evidence type="ECO:0000313" key="3">
    <source>
        <dbReference type="Proteomes" id="UP001437256"/>
    </source>
</evidence>
<sequence length="1041" mass="115884">MGMEERRKALMQAGPQWGMQWTTAPQTPAFESPHRAAYTNLPCESCKSPAMGSIVDPQPTTRQFTCKNWPSFDDIISQPGFRAVPRISALDPNLLKHIEQHEANGVPLVVEGFHKLPSWQPDIFNPTWLASHGQREISVRNVCSGEDRVMEMSEFIGVSRSMPEFAEPDEKERLYGKDAPCPPEWNENLHCGSIPRRLLPDSQSNLLNNLPEIKRVETLMCYIGVSDTYTAIHKDLCGSFGHNLMCYTEDNGSSLWLMTESSSARRLTDHFLTTNQVLDHETYVMTVEAAAAAAKEANVTIVCRPETYRVKATIYHTLQRWTKELREQNKNTNLAKNLTTVTALYDSILRAEYCSQHQIMDTIKSNSADPDLQCDFCGADVFQSFFYCKGCVQEQTKVIEDSFILCPGCYIEGRTCKCGTLKPGQLRPFSDLLAARTASHAVLRHFWNTNKAIQATPLTPEKELLDSASKSGVFSACMILAENRKSIGPKDSLNRKCSPTSSEPSHEDFSADARFYCKECHRTLCFKHLLSLFGLHSMFALHAHRQGILHAKHIGNKRRYQEKATPYAEQEKRGSMPDEDFQLSDLALVYDVCKPLHPLFCQPGWYDKNVTVIRGLEEFPSHLEARYKITATNGHDSPTKSSVRVSKSVERPKKRKRKAWVLDCVLISSPVPLDEADVRVSREVVTSKRIRAGVDDDAGSSKHNRTFVGPSLSKQKRMASKADPQTERRRKRPKIALDDPTSCGPSFNSELARAIDSSAINSATPQVAGPSPEMMKTGKARGKTSSQGTTTSTQNQALPVARLPSTGDRQMRLPGFLGPSTVQSSPADDFGDGARGLSPSTSTKPQPSGPSEPSELDELKQEFALLKREFDELKRKNTPVVVYVQSPDQVATFASSSHTDHENMAGIGFSHQETYHRHVRQSPSEIGHIKTRKSSTPARQDRPRPGSSAPRRRQNSLREGHSSLTPETIRARGAGSRVQTPSDERAGITKYKRGQSSFQHEDTHSRPKFGQARASTSALVGYETDELAIHESPATLRSKGG</sequence>
<evidence type="ECO:0008006" key="4">
    <source>
        <dbReference type="Google" id="ProtNLM"/>
    </source>
</evidence>
<feature type="compositionally biased region" description="Polar residues" evidence="1">
    <location>
        <begin position="838"/>
        <end position="851"/>
    </location>
</feature>
<evidence type="ECO:0000256" key="1">
    <source>
        <dbReference type="SAM" id="MobiDB-lite"/>
    </source>
</evidence>
<dbReference type="Gene3D" id="2.60.120.650">
    <property type="entry name" value="Cupin"/>
    <property type="match status" value="1"/>
</dbReference>
<organism evidence="2 3">
    <name type="scientific">Marasmius tenuissimus</name>
    <dbReference type="NCBI Taxonomy" id="585030"/>
    <lineage>
        <taxon>Eukaryota</taxon>
        <taxon>Fungi</taxon>
        <taxon>Dikarya</taxon>
        <taxon>Basidiomycota</taxon>
        <taxon>Agaricomycotina</taxon>
        <taxon>Agaricomycetes</taxon>
        <taxon>Agaricomycetidae</taxon>
        <taxon>Agaricales</taxon>
        <taxon>Marasmiineae</taxon>
        <taxon>Marasmiaceae</taxon>
        <taxon>Marasmius</taxon>
    </lineage>
</organism>
<keyword evidence="3" id="KW-1185">Reference proteome</keyword>
<protein>
    <recommendedName>
        <fullName evidence="4">JmjC domain-containing protein</fullName>
    </recommendedName>
</protein>
<feature type="region of interest" description="Disordered" evidence="1">
    <location>
        <begin position="915"/>
        <end position="1017"/>
    </location>
</feature>
<accession>A0ABR2ZQZ8</accession>
<dbReference type="EMBL" id="JBBXMP010000074">
    <property type="protein sequence ID" value="KAL0063745.1"/>
    <property type="molecule type" value="Genomic_DNA"/>
</dbReference>
<comment type="caution">
    <text evidence="2">The sequence shown here is derived from an EMBL/GenBank/DDBJ whole genome shotgun (WGS) entry which is preliminary data.</text>
</comment>
<dbReference type="SUPFAM" id="SSF51197">
    <property type="entry name" value="Clavaminate synthase-like"/>
    <property type="match status" value="1"/>
</dbReference>
<reference evidence="2 3" key="1">
    <citation type="submission" date="2024-05" db="EMBL/GenBank/DDBJ databases">
        <title>A draft genome resource for the thread blight pathogen Marasmius tenuissimus strain MS-2.</title>
        <authorList>
            <person name="Yulfo-Soto G.E."/>
            <person name="Baruah I.K."/>
            <person name="Amoako-Attah I."/>
            <person name="Bukari Y."/>
            <person name="Meinhardt L.W."/>
            <person name="Bailey B.A."/>
            <person name="Cohen S.P."/>
        </authorList>
    </citation>
    <scope>NUCLEOTIDE SEQUENCE [LARGE SCALE GENOMIC DNA]</scope>
    <source>
        <strain evidence="2 3">MS-2</strain>
    </source>
</reference>
<dbReference type="Proteomes" id="UP001437256">
    <property type="component" value="Unassembled WGS sequence"/>
</dbReference>
<feature type="region of interest" description="Disordered" evidence="1">
    <location>
        <begin position="694"/>
        <end position="859"/>
    </location>
</feature>
<proteinExistence type="predicted"/>
<name>A0ABR2ZQZ8_9AGAR</name>
<evidence type="ECO:0000313" key="2">
    <source>
        <dbReference type="EMBL" id="KAL0063745.1"/>
    </source>
</evidence>
<feature type="compositionally biased region" description="Low complexity" evidence="1">
    <location>
        <begin position="784"/>
        <end position="796"/>
    </location>
</feature>